<dbReference type="AlphaFoldDB" id="A0A2Z6PFB5"/>
<accession>A0A2Z6PFB5</accession>
<evidence type="ECO:0000313" key="1">
    <source>
        <dbReference type="EMBL" id="GAU43779.1"/>
    </source>
</evidence>
<evidence type="ECO:0000313" key="2">
    <source>
        <dbReference type="Proteomes" id="UP000242715"/>
    </source>
</evidence>
<protein>
    <submittedName>
        <fullName evidence="1">Uncharacterized protein</fullName>
    </submittedName>
</protein>
<keyword evidence="2" id="KW-1185">Reference proteome</keyword>
<sequence length="66" mass="7349">MSEISTALSRQYLETVERMSLEMEVMSARLFNLRQQSNATVVIEGDGKMILRFNGGGDCEDGSMNT</sequence>
<dbReference type="Proteomes" id="UP000242715">
    <property type="component" value="Unassembled WGS sequence"/>
</dbReference>
<reference evidence="2" key="1">
    <citation type="journal article" date="2017" name="Front. Plant Sci.">
        <title>Climate Clever Clovers: New Paradigm to Reduce the Environmental Footprint of Ruminants by Breeding Low Methanogenic Forages Utilizing Haplotype Variation.</title>
        <authorList>
            <person name="Kaur P."/>
            <person name="Appels R."/>
            <person name="Bayer P.E."/>
            <person name="Keeble-Gagnere G."/>
            <person name="Wang J."/>
            <person name="Hirakawa H."/>
            <person name="Shirasawa K."/>
            <person name="Vercoe P."/>
            <person name="Stefanova K."/>
            <person name="Durmic Z."/>
            <person name="Nichols P."/>
            <person name="Revell C."/>
            <person name="Isobe S.N."/>
            <person name="Edwards D."/>
            <person name="Erskine W."/>
        </authorList>
    </citation>
    <scope>NUCLEOTIDE SEQUENCE [LARGE SCALE GENOMIC DNA]</scope>
    <source>
        <strain evidence="2">cv. Daliak</strain>
    </source>
</reference>
<gene>
    <name evidence="1" type="ORF">TSUD_378040</name>
</gene>
<proteinExistence type="predicted"/>
<name>A0A2Z6PFB5_TRISU</name>
<organism evidence="1 2">
    <name type="scientific">Trifolium subterraneum</name>
    <name type="common">Subterranean clover</name>
    <dbReference type="NCBI Taxonomy" id="3900"/>
    <lineage>
        <taxon>Eukaryota</taxon>
        <taxon>Viridiplantae</taxon>
        <taxon>Streptophyta</taxon>
        <taxon>Embryophyta</taxon>
        <taxon>Tracheophyta</taxon>
        <taxon>Spermatophyta</taxon>
        <taxon>Magnoliopsida</taxon>
        <taxon>eudicotyledons</taxon>
        <taxon>Gunneridae</taxon>
        <taxon>Pentapetalae</taxon>
        <taxon>rosids</taxon>
        <taxon>fabids</taxon>
        <taxon>Fabales</taxon>
        <taxon>Fabaceae</taxon>
        <taxon>Papilionoideae</taxon>
        <taxon>50 kb inversion clade</taxon>
        <taxon>NPAAA clade</taxon>
        <taxon>Hologalegina</taxon>
        <taxon>IRL clade</taxon>
        <taxon>Trifolieae</taxon>
        <taxon>Trifolium</taxon>
    </lineage>
</organism>
<dbReference type="EMBL" id="DF973993">
    <property type="protein sequence ID" value="GAU43779.1"/>
    <property type="molecule type" value="Genomic_DNA"/>
</dbReference>